<proteinExistence type="predicted"/>
<evidence type="ECO:0000313" key="1">
    <source>
        <dbReference type="EMBL" id="KFM83400.1"/>
    </source>
</evidence>
<feature type="non-terminal residue" evidence="1">
    <location>
        <position position="49"/>
    </location>
</feature>
<keyword evidence="2" id="KW-1185">Reference proteome</keyword>
<dbReference type="EMBL" id="KL820438">
    <property type="protein sequence ID" value="KFM83400.1"/>
    <property type="molecule type" value="Genomic_DNA"/>
</dbReference>
<gene>
    <name evidence="1" type="ORF">X975_22300</name>
</gene>
<dbReference type="Proteomes" id="UP000054359">
    <property type="component" value="Unassembled WGS sequence"/>
</dbReference>
<accession>A0A087V1B1</accession>
<name>A0A087V1B1_STEMI</name>
<evidence type="ECO:0000313" key="2">
    <source>
        <dbReference type="Proteomes" id="UP000054359"/>
    </source>
</evidence>
<organism evidence="1 2">
    <name type="scientific">Stegodyphus mimosarum</name>
    <name type="common">African social velvet spider</name>
    <dbReference type="NCBI Taxonomy" id="407821"/>
    <lineage>
        <taxon>Eukaryota</taxon>
        <taxon>Metazoa</taxon>
        <taxon>Ecdysozoa</taxon>
        <taxon>Arthropoda</taxon>
        <taxon>Chelicerata</taxon>
        <taxon>Arachnida</taxon>
        <taxon>Araneae</taxon>
        <taxon>Araneomorphae</taxon>
        <taxon>Entelegynae</taxon>
        <taxon>Eresoidea</taxon>
        <taxon>Eresidae</taxon>
        <taxon>Stegodyphus</taxon>
    </lineage>
</organism>
<dbReference type="AlphaFoldDB" id="A0A087V1B1"/>
<reference evidence="1 2" key="1">
    <citation type="submission" date="2013-11" db="EMBL/GenBank/DDBJ databases">
        <title>Genome sequencing of Stegodyphus mimosarum.</title>
        <authorList>
            <person name="Bechsgaard J."/>
        </authorList>
    </citation>
    <scope>NUCLEOTIDE SEQUENCE [LARGE SCALE GENOMIC DNA]</scope>
</reference>
<sequence>MFRVNLATCRRPGFLQISPQLDALSFFILANILCLLPSHTPKAMHYFPV</sequence>
<protein>
    <submittedName>
        <fullName evidence="1">Uncharacterized protein</fullName>
    </submittedName>
</protein>